<feature type="transmembrane region" description="Helical" evidence="1">
    <location>
        <begin position="88"/>
        <end position="114"/>
    </location>
</feature>
<feature type="transmembrane region" description="Helical" evidence="1">
    <location>
        <begin position="120"/>
        <end position="142"/>
    </location>
</feature>
<dbReference type="Proteomes" id="UP000198711">
    <property type="component" value="Unassembled WGS sequence"/>
</dbReference>
<gene>
    <name evidence="2" type="ORF">SAMN05444410_105111</name>
</gene>
<dbReference type="AlphaFoldDB" id="A0A8X8IEV5"/>
<dbReference type="GO" id="GO:0005886">
    <property type="term" value="C:plasma membrane"/>
    <property type="evidence" value="ECO:0007669"/>
    <property type="project" value="UniProtKB-SubCell"/>
</dbReference>
<evidence type="ECO:0000313" key="3">
    <source>
        <dbReference type="Proteomes" id="UP000198711"/>
    </source>
</evidence>
<proteinExistence type="predicted"/>
<keyword evidence="1" id="KW-0472">Membrane</keyword>
<sequence>MRKLSRYVLYDILRNRVIIVYTLFLLLVSLSLFQLEENQSKALMSLLTIVLIVIPLISMIFTTIHYYNSYEFIELMLSQPLSRTRILLSEYVGVSVSLTAAYLVGVGIPVLIYAFDATGISFLLTGSALTLAFTSIAFLASVKARDKAKGIGAALLLWFYFALIYDGLVLLILFAFSDYPMEKFTLLLSALNPIDLGRIFIMLKMDVSALMGYTGALYKSFFGSGWGIAFTTGIMLLWIALPLLLTLKIFRKKDL</sequence>
<keyword evidence="3" id="KW-1185">Reference proteome</keyword>
<evidence type="ECO:0000313" key="2">
    <source>
        <dbReference type="EMBL" id="SDW72917.1"/>
    </source>
</evidence>
<feature type="transmembrane region" description="Helical" evidence="1">
    <location>
        <begin position="226"/>
        <end position="247"/>
    </location>
</feature>
<dbReference type="EMBL" id="FNNO01000005">
    <property type="protein sequence ID" value="SDW72917.1"/>
    <property type="molecule type" value="Genomic_DNA"/>
</dbReference>
<feature type="transmembrane region" description="Helical" evidence="1">
    <location>
        <begin position="45"/>
        <end position="67"/>
    </location>
</feature>
<reference evidence="2 3" key="1">
    <citation type="submission" date="2016-10" db="EMBL/GenBank/DDBJ databases">
        <authorList>
            <person name="Varghese N."/>
            <person name="Submissions S."/>
        </authorList>
    </citation>
    <scope>NUCLEOTIDE SEQUENCE [LARGE SCALE GENOMIC DNA]</scope>
    <source>
        <strain evidence="2 3">DSM 25353</strain>
    </source>
</reference>
<keyword evidence="1" id="KW-0812">Transmembrane</keyword>
<feature type="transmembrane region" description="Helical" evidence="1">
    <location>
        <begin position="154"/>
        <end position="176"/>
    </location>
</feature>
<keyword evidence="1" id="KW-1133">Transmembrane helix</keyword>
<dbReference type="GO" id="GO:0140359">
    <property type="term" value="F:ABC-type transporter activity"/>
    <property type="evidence" value="ECO:0007669"/>
    <property type="project" value="InterPro"/>
</dbReference>
<organism evidence="2 3">
    <name type="scientific">Hydrobacter penzbergensis</name>
    <dbReference type="NCBI Taxonomy" id="1235997"/>
    <lineage>
        <taxon>Bacteria</taxon>
        <taxon>Pseudomonadati</taxon>
        <taxon>Bacteroidota</taxon>
        <taxon>Chitinophagia</taxon>
        <taxon>Chitinophagales</taxon>
        <taxon>Chitinophagaceae</taxon>
        <taxon>Hydrobacter</taxon>
    </lineage>
</organism>
<protein>
    <submittedName>
        <fullName evidence="2">Cu-processing system permease protein</fullName>
    </submittedName>
</protein>
<evidence type="ECO:0000256" key="1">
    <source>
        <dbReference type="SAM" id="Phobius"/>
    </source>
</evidence>
<dbReference type="Pfam" id="PF12679">
    <property type="entry name" value="ABC2_membrane_2"/>
    <property type="match status" value="1"/>
</dbReference>
<feature type="transmembrane region" description="Helical" evidence="1">
    <location>
        <begin position="12"/>
        <end position="33"/>
    </location>
</feature>
<comment type="caution">
    <text evidence="2">The sequence shown here is derived from an EMBL/GenBank/DDBJ whole genome shotgun (WGS) entry which is preliminary data.</text>
</comment>
<dbReference type="RefSeq" id="WP_026768754.1">
    <property type="nucleotide sequence ID" value="NZ_FNNO01000005.1"/>
</dbReference>
<name>A0A8X8IEV5_9BACT</name>
<accession>A0A8X8IEV5</accession>